<evidence type="ECO:0000256" key="1">
    <source>
        <dbReference type="ARBA" id="ARBA00008857"/>
    </source>
</evidence>
<evidence type="ECO:0000256" key="3">
    <source>
        <dbReference type="ARBA" id="ARBA00023125"/>
    </source>
</evidence>
<evidence type="ECO:0000259" key="6">
    <source>
        <dbReference type="PROSITE" id="PS51898"/>
    </source>
</evidence>
<dbReference type="GO" id="GO:0015074">
    <property type="term" value="P:DNA integration"/>
    <property type="evidence" value="ECO:0007669"/>
    <property type="project" value="UniProtKB-KW"/>
</dbReference>
<keyword evidence="3 5" id="KW-0238">DNA-binding</keyword>
<dbReference type="PANTHER" id="PTHR30349">
    <property type="entry name" value="PHAGE INTEGRASE-RELATED"/>
    <property type="match status" value="1"/>
</dbReference>
<dbReference type="AlphaFoldDB" id="A0A5C6BLA8"/>
<dbReference type="PROSITE" id="PS51898">
    <property type="entry name" value="TYR_RECOMBINASE"/>
    <property type="match status" value="1"/>
</dbReference>
<dbReference type="SUPFAM" id="SSF56349">
    <property type="entry name" value="DNA breaking-rejoining enzymes"/>
    <property type="match status" value="1"/>
</dbReference>
<evidence type="ECO:0000256" key="2">
    <source>
        <dbReference type="ARBA" id="ARBA00022908"/>
    </source>
</evidence>
<dbReference type="InterPro" id="IPR011010">
    <property type="entry name" value="DNA_brk_join_enz"/>
</dbReference>
<feature type="domain" description="Tyr recombinase" evidence="6">
    <location>
        <begin position="150"/>
        <end position="341"/>
    </location>
</feature>
<dbReference type="InterPro" id="IPR004107">
    <property type="entry name" value="Integrase_SAM-like_N"/>
</dbReference>
<dbReference type="InterPro" id="IPR044068">
    <property type="entry name" value="CB"/>
</dbReference>
<name>A0A5C6BLA8_9PLAN</name>
<evidence type="ECO:0000313" key="8">
    <source>
        <dbReference type="EMBL" id="TWU12828.1"/>
    </source>
</evidence>
<evidence type="ECO:0000256" key="4">
    <source>
        <dbReference type="ARBA" id="ARBA00023172"/>
    </source>
</evidence>
<dbReference type="Proteomes" id="UP000320735">
    <property type="component" value="Unassembled WGS sequence"/>
</dbReference>
<dbReference type="Pfam" id="PF00589">
    <property type="entry name" value="Phage_integrase"/>
    <property type="match status" value="1"/>
</dbReference>
<dbReference type="Gene3D" id="1.10.150.130">
    <property type="match status" value="1"/>
</dbReference>
<dbReference type="PROSITE" id="PS51900">
    <property type="entry name" value="CB"/>
    <property type="match status" value="1"/>
</dbReference>
<dbReference type="InterPro" id="IPR050090">
    <property type="entry name" value="Tyrosine_recombinase_XerCD"/>
</dbReference>
<organism evidence="8 9">
    <name type="scientific">Symmachiella macrocystis</name>
    <dbReference type="NCBI Taxonomy" id="2527985"/>
    <lineage>
        <taxon>Bacteria</taxon>
        <taxon>Pseudomonadati</taxon>
        <taxon>Planctomycetota</taxon>
        <taxon>Planctomycetia</taxon>
        <taxon>Planctomycetales</taxon>
        <taxon>Planctomycetaceae</taxon>
        <taxon>Symmachiella</taxon>
    </lineage>
</organism>
<dbReference type="EMBL" id="SJPP01000001">
    <property type="protein sequence ID" value="TWU12828.1"/>
    <property type="molecule type" value="Genomic_DNA"/>
</dbReference>
<accession>A0A5C6BLA8</accession>
<keyword evidence="4" id="KW-0233">DNA recombination</keyword>
<sequence length="348" mass="38924">MITVYDANGELRRRSKVAKSKADANVFLRELQHDLAAGVGLPADSMNVAQYMRLWLSDVIQGERAENTYESYRLSIKNHIIPRIGRLKLSALTSRNVLSMLAAMKRDEVGGKTRQYAHTVLKTALGRAVAMGEIGKNPVDGVPRPQYQPEEIHPFTQQQMRAIIKESEGCRLGSAVLLAFATGMRQGEIFGLPWSSIDFKMSRLDVKQQLIEPRGMRKLTERLKTPTSRRTIELPASIIARMNQHRAASLKEGLQELVFVDTAGGLIRKSNFRRYVWVRLLKDCGIEYRGFHHIRHTYATLQLTAGVPAHIVADVMGHKDASTLLKVYAHVLEGVQSMASDSIAKLLG</sequence>
<comment type="similarity">
    <text evidence="1">Belongs to the 'phage' integrase family.</text>
</comment>
<keyword evidence="9" id="KW-1185">Reference proteome</keyword>
<dbReference type="CDD" id="cd01189">
    <property type="entry name" value="INT_ICEBs1_C_like"/>
    <property type="match status" value="1"/>
</dbReference>
<evidence type="ECO:0000313" key="9">
    <source>
        <dbReference type="Proteomes" id="UP000320735"/>
    </source>
</evidence>
<comment type="caution">
    <text evidence="8">The sequence shown here is derived from an EMBL/GenBank/DDBJ whole genome shotgun (WGS) entry which is preliminary data.</text>
</comment>
<proteinExistence type="inferred from homology"/>
<reference evidence="8 9" key="1">
    <citation type="submission" date="2019-02" db="EMBL/GenBank/DDBJ databases">
        <title>Deep-cultivation of Planctomycetes and their phenomic and genomic characterization uncovers novel biology.</title>
        <authorList>
            <person name="Wiegand S."/>
            <person name="Jogler M."/>
            <person name="Boedeker C."/>
            <person name="Pinto D."/>
            <person name="Vollmers J."/>
            <person name="Rivas-Marin E."/>
            <person name="Kohn T."/>
            <person name="Peeters S.H."/>
            <person name="Heuer A."/>
            <person name="Rast P."/>
            <person name="Oberbeckmann S."/>
            <person name="Bunk B."/>
            <person name="Jeske O."/>
            <person name="Meyerdierks A."/>
            <person name="Storesund J.E."/>
            <person name="Kallscheuer N."/>
            <person name="Luecker S."/>
            <person name="Lage O.M."/>
            <person name="Pohl T."/>
            <person name="Merkel B.J."/>
            <person name="Hornburger P."/>
            <person name="Mueller R.-W."/>
            <person name="Bruemmer F."/>
            <person name="Labrenz M."/>
            <person name="Spormann A.M."/>
            <person name="Op Den Camp H."/>
            <person name="Overmann J."/>
            <person name="Amann R."/>
            <person name="Jetten M.S.M."/>
            <person name="Mascher T."/>
            <person name="Medema M.H."/>
            <person name="Devos D.P."/>
            <person name="Kaster A.-K."/>
            <person name="Ovreas L."/>
            <person name="Rohde M."/>
            <person name="Galperin M.Y."/>
            <person name="Jogler C."/>
        </authorList>
    </citation>
    <scope>NUCLEOTIDE SEQUENCE [LARGE SCALE GENOMIC DNA]</scope>
    <source>
        <strain evidence="8 9">CA54</strain>
    </source>
</reference>
<gene>
    <name evidence="8" type="ORF">CA54_16540</name>
</gene>
<dbReference type="InterPro" id="IPR010998">
    <property type="entry name" value="Integrase_recombinase_N"/>
</dbReference>
<feature type="domain" description="Core-binding (CB)" evidence="7">
    <location>
        <begin position="46"/>
        <end position="129"/>
    </location>
</feature>
<dbReference type="Pfam" id="PF14659">
    <property type="entry name" value="Phage_int_SAM_3"/>
    <property type="match status" value="1"/>
</dbReference>
<dbReference type="GO" id="GO:0003677">
    <property type="term" value="F:DNA binding"/>
    <property type="evidence" value="ECO:0007669"/>
    <property type="project" value="UniProtKB-UniRule"/>
</dbReference>
<evidence type="ECO:0000256" key="5">
    <source>
        <dbReference type="PROSITE-ProRule" id="PRU01248"/>
    </source>
</evidence>
<protein>
    <submittedName>
        <fullName evidence="8">Site-specific tyrosine recombinase XerC</fullName>
    </submittedName>
</protein>
<evidence type="ECO:0000259" key="7">
    <source>
        <dbReference type="PROSITE" id="PS51900"/>
    </source>
</evidence>
<dbReference type="GO" id="GO:0006310">
    <property type="term" value="P:DNA recombination"/>
    <property type="evidence" value="ECO:0007669"/>
    <property type="project" value="UniProtKB-KW"/>
</dbReference>
<dbReference type="Gene3D" id="1.10.443.10">
    <property type="entry name" value="Intergrase catalytic core"/>
    <property type="match status" value="1"/>
</dbReference>
<dbReference type="InterPro" id="IPR002104">
    <property type="entry name" value="Integrase_catalytic"/>
</dbReference>
<keyword evidence="2" id="KW-0229">DNA integration</keyword>
<dbReference type="InterPro" id="IPR013762">
    <property type="entry name" value="Integrase-like_cat_sf"/>
</dbReference>
<dbReference type="PANTHER" id="PTHR30349:SF64">
    <property type="entry name" value="PROPHAGE INTEGRASE INTD-RELATED"/>
    <property type="match status" value="1"/>
</dbReference>